<evidence type="ECO:0000313" key="2">
    <source>
        <dbReference type="Proteomes" id="UP000183832"/>
    </source>
</evidence>
<reference evidence="1 2" key="1">
    <citation type="submission" date="2015-04" db="EMBL/GenBank/DDBJ databases">
        <authorList>
            <person name="Syromyatnikov M.Y."/>
            <person name="Popov V.N."/>
        </authorList>
    </citation>
    <scope>NUCLEOTIDE SEQUENCE [LARGE SCALE GENOMIC DNA]</scope>
</reference>
<dbReference type="EMBL" id="CVRI01000037">
    <property type="protein sequence ID" value="CRK93698.1"/>
    <property type="molecule type" value="Genomic_DNA"/>
</dbReference>
<keyword evidence="2" id="KW-1185">Reference proteome</keyword>
<sequence>MPMVTLWAMANVFHVRLCKQASSQELNNNKQIQPKASCLFVQLSTTMKNLDKVMARINDVLTM</sequence>
<protein>
    <submittedName>
        <fullName evidence="1">CLUMA_CG007226, isoform A</fullName>
    </submittedName>
</protein>
<dbReference type="Proteomes" id="UP000183832">
    <property type="component" value="Unassembled WGS sequence"/>
</dbReference>
<evidence type="ECO:0000313" key="1">
    <source>
        <dbReference type="EMBL" id="CRK93698.1"/>
    </source>
</evidence>
<name>A0A1J1I1R8_9DIPT</name>
<gene>
    <name evidence="1" type="ORF">CLUMA_CG007226</name>
</gene>
<dbReference type="AlphaFoldDB" id="A0A1J1I1R8"/>
<accession>A0A1J1I1R8</accession>
<organism evidence="1 2">
    <name type="scientific">Clunio marinus</name>
    <dbReference type="NCBI Taxonomy" id="568069"/>
    <lineage>
        <taxon>Eukaryota</taxon>
        <taxon>Metazoa</taxon>
        <taxon>Ecdysozoa</taxon>
        <taxon>Arthropoda</taxon>
        <taxon>Hexapoda</taxon>
        <taxon>Insecta</taxon>
        <taxon>Pterygota</taxon>
        <taxon>Neoptera</taxon>
        <taxon>Endopterygota</taxon>
        <taxon>Diptera</taxon>
        <taxon>Nematocera</taxon>
        <taxon>Chironomoidea</taxon>
        <taxon>Chironomidae</taxon>
        <taxon>Clunio</taxon>
    </lineage>
</organism>
<proteinExistence type="predicted"/>